<gene>
    <name evidence="1" type="ORF">A4R43_12490</name>
</gene>
<name>A0A344L5E5_9PSEU</name>
<dbReference type="EMBL" id="CP015163">
    <property type="protein sequence ID" value="AXB43269.1"/>
    <property type="molecule type" value="Genomic_DNA"/>
</dbReference>
<organism evidence="1 2">
    <name type="scientific">Amycolatopsis albispora</name>
    <dbReference type="NCBI Taxonomy" id="1804986"/>
    <lineage>
        <taxon>Bacteria</taxon>
        <taxon>Bacillati</taxon>
        <taxon>Actinomycetota</taxon>
        <taxon>Actinomycetes</taxon>
        <taxon>Pseudonocardiales</taxon>
        <taxon>Pseudonocardiaceae</taxon>
        <taxon>Amycolatopsis</taxon>
    </lineage>
</organism>
<protein>
    <submittedName>
        <fullName evidence="1">Uncharacterized protein</fullName>
    </submittedName>
</protein>
<dbReference type="KEGG" id="aab:A4R43_12490"/>
<dbReference type="AlphaFoldDB" id="A0A344L5E5"/>
<dbReference type="OrthoDB" id="4549522at2"/>
<accession>A0A344L5E5</accession>
<reference evidence="1 2" key="1">
    <citation type="submission" date="2016-04" db="EMBL/GenBank/DDBJ databases">
        <title>Complete genome sequence and analysis of deep-sea sediment isolate, Amycolatopsis sp. WP1.</title>
        <authorList>
            <person name="Wang H."/>
            <person name="Chen S."/>
            <person name="Wu Q."/>
        </authorList>
    </citation>
    <scope>NUCLEOTIDE SEQUENCE [LARGE SCALE GENOMIC DNA]</scope>
    <source>
        <strain evidence="1 2">WP1</strain>
    </source>
</reference>
<evidence type="ECO:0000313" key="1">
    <source>
        <dbReference type="EMBL" id="AXB43269.1"/>
    </source>
</evidence>
<dbReference type="Proteomes" id="UP000250434">
    <property type="component" value="Chromosome"/>
</dbReference>
<sequence>MVALLATAAVSLGIYLTPVSPEPPATKPSTAAPAAWSLEKNRPFHGTPAQDWAEGEAAIRLPEPVATGAFTAEQVGTALGKVKEFLIAGRLNRDVLSGRELEPLYAPLSANLRDALRTELEDPMSRPAFATKLAPGFRLLPGEPKINGTIHVEPGAQKGELLIKTNMVYAYAFDIDNPRQATEPIDVVTSVRIDNEFTYRDGGRWPAKHRGLDMATGRGFYFFSACPFLGQGLLAPAYADPRPKITRGAQSSLEYFDPAARLPDEITC</sequence>
<keyword evidence="2" id="KW-1185">Reference proteome</keyword>
<proteinExistence type="predicted"/>
<evidence type="ECO:0000313" key="2">
    <source>
        <dbReference type="Proteomes" id="UP000250434"/>
    </source>
</evidence>